<evidence type="ECO:0000313" key="1">
    <source>
        <dbReference type="EMBL" id="MBD8876573.1"/>
    </source>
</evidence>
<comment type="caution">
    <text evidence="1">The sequence shown here is derived from an EMBL/GenBank/DDBJ whole genome shotgun (WGS) entry which is preliminary data.</text>
</comment>
<dbReference type="RefSeq" id="WP_192109019.1">
    <property type="nucleotide sequence ID" value="NZ_JACYXJ010000003.1"/>
</dbReference>
<protein>
    <submittedName>
        <fullName evidence="1">DUF3126 family protein</fullName>
    </submittedName>
</protein>
<keyword evidence="2" id="KW-1185">Reference proteome</keyword>
<reference evidence="1 2" key="1">
    <citation type="submission" date="2020-09" db="EMBL/GenBank/DDBJ databases">
        <title>The genome sequence of type strain Labrenzia polysiphoniae KACC 19711.</title>
        <authorList>
            <person name="Liu Y."/>
        </authorList>
    </citation>
    <scope>NUCLEOTIDE SEQUENCE [LARGE SCALE GENOMIC DNA]</scope>
    <source>
        <strain evidence="1 2">KACC 19711</strain>
    </source>
</reference>
<accession>A0ABR9C9H9</accession>
<proteinExistence type="predicted"/>
<gene>
    <name evidence="1" type="ORF">IG617_09775</name>
</gene>
<organism evidence="1 2">
    <name type="scientific">Roseibium polysiphoniae</name>
    <dbReference type="NCBI Taxonomy" id="2571221"/>
    <lineage>
        <taxon>Bacteria</taxon>
        <taxon>Pseudomonadati</taxon>
        <taxon>Pseudomonadota</taxon>
        <taxon>Alphaproteobacteria</taxon>
        <taxon>Hyphomicrobiales</taxon>
        <taxon>Stappiaceae</taxon>
        <taxon>Roseibium</taxon>
    </lineage>
</organism>
<evidence type="ECO:0000313" key="2">
    <source>
        <dbReference type="Proteomes" id="UP000615687"/>
    </source>
</evidence>
<sequence length="72" mass="8672">MKPDEIRKLEVYLRKKFELENIKVKARPRKDDSAEVYIGEEFIGVIYRDDEDDDDLSWNFQMAILEFDLEEA</sequence>
<dbReference type="EMBL" id="JACYXJ010000003">
    <property type="protein sequence ID" value="MBD8876573.1"/>
    <property type="molecule type" value="Genomic_DNA"/>
</dbReference>
<dbReference type="Pfam" id="PF11324">
    <property type="entry name" value="DUF3126"/>
    <property type="match status" value="1"/>
</dbReference>
<dbReference type="InterPro" id="IPR021473">
    <property type="entry name" value="DUF3126"/>
</dbReference>
<name>A0ABR9C9H9_9HYPH</name>
<dbReference type="Proteomes" id="UP000615687">
    <property type="component" value="Unassembled WGS sequence"/>
</dbReference>